<evidence type="ECO:0000313" key="2">
    <source>
        <dbReference type="Proteomes" id="UP000199306"/>
    </source>
</evidence>
<evidence type="ECO:0000313" key="1">
    <source>
        <dbReference type="EMBL" id="SFP62549.1"/>
    </source>
</evidence>
<organism evidence="1 2">
    <name type="scientific">Pseudarcicella hirudinis</name>
    <dbReference type="NCBI Taxonomy" id="1079859"/>
    <lineage>
        <taxon>Bacteria</taxon>
        <taxon>Pseudomonadati</taxon>
        <taxon>Bacteroidota</taxon>
        <taxon>Cytophagia</taxon>
        <taxon>Cytophagales</taxon>
        <taxon>Flectobacillaceae</taxon>
        <taxon>Pseudarcicella</taxon>
    </lineage>
</organism>
<dbReference type="EMBL" id="FOXH01000004">
    <property type="protein sequence ID" value="SFP62549.1"/>
    <property type="molecule type" value="Genomic_DNA"/>
</dbReference>
<dbReference type="Proteomes" id="UP000199306">
    <property type="component" value="Unassembled WGS sequence"/>
</dbReference>
<accession>A0A1I5RVC8</accession>
<protein>
    <submittedName>
        <fullName evidence="1">Uncharacterized protein</fullName>
    </submittedName>
</protein>
<dbReference type="RefSeq" id="WP_092015772.1">
    <property type="nucleotide sequence ID" value="NZ_JBHLXN010000001.1"/>
</dbReference>
<gene>
    <name evidence="1" type="ORF">SAMN04515674_104270</name>
</gene>
<keyword evidence="2" id="KW-1185">Reference proteome</keyword>
<sequence length="78" mass="9047">MGFIRLLGGPKMHIAYARGMHKLYSELVVYEADKTIVNIFSLRKVVNIQSKAFFNYFLVRREVSNEGRNIRPLMLSTP</sequence>
<name>A0A1I5RVC8_9BACT</name>
<dbReference type="AlphaFoldDB" id="A0A1I5RVC8"/>
<reference evidence="1 2" key="1">
    <citation type="submission" date="2016-10" db="EMBL/GenBank/DDBJ databases">
        <authorList>
            <person name="de Groot N.N."/>
        </authorList>
    </citation>
    <scope>NUCLEOTIDE SEQUENCE [LARGE SCALE GENOMIC DNA]</scope>
    <source>
        <strain evidence="2">E92,LMG 26720,CCM 7988</strain>
    </source>
</reference>
<proteinExistence type="predicted"/>
<dbReference type="STRING" id="1079859.SAMN04515674_104270"/>